<dbReference type="PaxDb" id="3880-AES75167"/>
<reference evidence="2 4" key="1">
    <citation type="journal article" date="2011" name="Nature">
        <title>The Medicago genome provides insight into the evolution of rhizobial symbioses.</title>
        <authorList>
            <person name="Young N.D."/>
            <person name="Debelle F."/>
            <person name="Oldroyd G.E."/>
            <person name="Geurts R."/>
            <person name="Cannon S.B."/>
            <person name="Udvardi M.K."/>
            <person name="Benedito V.A."/>
            <person name="Mayer K.F."/>
            <person name="Gouzy J."/>
            <person name="Schoof H."/>
            <person name="Van de Peer Y."/>
            <person name="Proost S."/>
            <person name="Cook D.R."/>
            <person name="Meyers B.C."/>
            <person name="Spannagl M."/>
            <person name="Cheung F."/>
            <person name="De Mita S."/>
            <person name="Krishnakumar V."/>
            <person name="Gundlach H."/>
            <person name="Zhou S."/>
            <person name="Mudge J."/>
            <person name="Bharti A.K."/>
            <person name="Murray J.D."/>
            <person name="Naoumkina M.A."/>
            <person name="Rosen B."/>
            <person name="Silverstein K.A."/>
            <person name="Tang H."/>
            <person name="Rombauts S."/>
            <person name="Zhao P.X."/>
            <person name="Zhou P."/>
            <person name="Barbe V."/>
            <person name="Bardou P."/>
            <person name="Bechner M."/>
            <person name="Bellec A."/>
            <person name="Berger A."/>
            <person name="Berges H."/>
            <person name="Bidwell S."/>
            <person name="Bisseling T."/>
            <person name="Choisne N."/>
            <person name="Couloux A."/>
            <person name="Denny R."/>
            <person name="Deshpande S."/>
            <person name="Dai X."/>
            <person name="Doyle J.J."/>
            <person name="Dudez A.M."/>
            <person name="Farmer A.D."/>
            <person name="Fouteau S."/>
            <person name="Franken C."/>
            <person name="Gibelin C."/>
            <person name="Gish J."/>
            <person name="Goldstein S."/>
            <person name="Gonzalez A.J."/>
            <person name="Green P.J."/>
            <person name="Hallab A."/>
            <person name="Hartog M."/>
            <person name="Hua A."/>
            <person name="Humphray S.J."/>
            <person name="Jeong D.H."/>
            <person name="Jing Y."/>
            <person name="Jocker A."/>
            <person name="Kenton S.M."/>
            <person name="Kim D.J."/>
            <person name="Klee K."/>
            <person name="Lai H."/>
            <person name="Lang C."/>
            <person name="Lin S."/>
            <person name="Macmil S.L."/>
            <person name="Magdelenat G."/>
            <person name="Matthews L."/>
            <person name="McCorrison J."/>
            <person name="Monaghan E.L."/>
            <person name="Mun J.H."/>
            <person name="Najar F.Z."/>
            <person name="Nicholson C."/>
            <person name="Noirot C."/>
            <person name="O'Bleness M."/>
            <person name="Paule C.R."/>
            <person name="Poulain J."/>
            <person name="Prion F."/>
            <person name="Qin B."/>
            <person name="Qu C."/>
            <person name="Retzel E.F."/>
            <person name="Riddle C."/>
            <person name="Sallet E."/>
            <person name="Samain S."/>
            <person name="Samson N."/>
            <person name="Sanders I."/>
            <person name="Saurat O."/>
            <person name="Scarpelli C."/>
            <person name="Schiex T."/>
            <person name="Segurens B."/>
            <person name="Severin A.J."/>
            <person name="Sherrier D.J."/>
            <person name="Shi R."/>
            <person name="Sims S."/>
            <person name="Singer S.R."/>
            <person name="Sinharoy S."/>
            <person name="Sterck L."/>
            <person name="Viollet A."/>
            <person name="Wang B.B."/>
            <person name="Wang K."/>
            <person name="Wang M."/>
            <person name="Wang X."/>
            <person name="Warfsmann J."/>
            <person name="Weissenbach J."/>
            <person name="White D.D."/>
            <person name="White J.D."/>
            <person name="Wiley G.B."/>
            <person name="Wincker P."/>
            <person name="Xing Y."/>
            <person name="Yang L."/>
            <person name="Yao Z."/>
            <person name="Ying F."/>
            <person name="Zhai J."/>
            <person name="Zhou L."/>
            <person name="Zuber A."/>
            <person name="Denarie J."/>
            <person name="Dixon R.A."/>
            <person name="May G.D."/>
            <person name="Schwartz D.C."/>
            <person name="Rogers J."/>
            <person name="Quetier F."/>
            <person name="Town C.D."/>
            <person name="Roe B.A."/>
        </authorList>
    </citation>
    <scope>NUCLEOTIDE SEQUENCE [LARGE SCALE GENOMIC DNA]</scope>
    <source>
        <strain evidence="2">A17</strain>
        <strain evidence="3 4">cv. Jemalong A17</strain>
    </source>
</reference>
<accession>G7KPL0</accession>
<reference evidence="3" key="3">
    <citation type="submission" date="2015-04" db="UniProtKB">
        <authorList>
            <consortium name="EnsemblPlants"/>
        </authorList>
    </citation>
    <scope>IDENTIFICATION</scope>
    <source>
        <strain evidence="3">cv. Jemalong A17</strain>
    </source>
</reference>
<protein>
    <submittedName>
        <fullName evidence="2 3">Uncharacterized protein</fullName>
    </submittedName>
</protein>
<dbReference type="HOGENOM" id="CLU_2137215_0_0_1"/>
<keyword evidence="4" id="KW-1185">Reference proteome</keyword>
<dbReference type="Proteomes" id="UP000002051">
    <property type="component" value="Chromosome 6"/>
</dbReference>
<organism evidence="2 4">
    <name type="scientific">Medicago truncatula</name>
    <name type="common">Barrel medic</name>
    <name type="synonym">Medicago tribuloides</name>
    <dbReference type="NCBI Taxonomy" id="3880"/>
    <lineage>
        <taxon>Eukaryota</taxon>
        <taxon>Viridiplantae</taxon>
        <taxon>Streptophyta</taxon>
        <taxon>Embryophyta</taxon>
        <taxon>Tracheophyta</taxon>
        <taxon>Spermatophyta</taxon>
        <taxon>Magnoliopsida</taxon>
        <taxon>eudicotyledons</taxon>
        <taxon>Gunneridae</taxon>
        <taxon>Pentapetalae</taxon>
        <taxon>rosids</taxon>
        <taxon>fabids</taxon>
        <taxon>Fabales</taxon>
        <taxon>Fabaceae</taxon>
        <taxon>Papilionoideae</taxon>
        <taxon>50 kb inversion clade</taxon>
        <taxon>NPAAA clade</taxon>
        <taxon>Hologalegina</taxon>
        <taxon>IRL clade</taxon>
        <taxon>Trifolieae</taxon>
        <taxon>Medicago</taxon>
    </lineage>
</organism>
<dbReference type="EMBL" id="CM001222">
    <property type="protein sequence ID" value="AES75167.2"/>
    <property type="molecule type" value="Genomic_DNA"/>
</dbReference>
<evidence type="ECO:0000313" key="4">
    <source>
        <dbReference type="Proteomes" id="UP000002051"/>
    </source>
</evidence>
<feature type="region of interest" description="Disordered" evidence="1">
    <location>
        <begin position="1"/>
        <end position="45"/>
    </location>
</feature>
<dbReference type="eggNOG" id="KOG0987">
    <property type="taxonomic scope" value="Eukaryota"/>
</dbReference>
<feature type="compositionally biased region" description="Basic and acidic residues" evidence="1">
    <location>
        <begin position="20"/>
        <end position="45"/>
    </location>
</feature>
<reference evidence="2 4" key="2">
    <citation type="journal article" date="2014" name="BMC Genomics">
        <title>An improved genome release (version Mt4.0) for the model legume Medicago truncatula.</title>
        <authorList>
            <person name="Tang H."/>
            <person name="Krishnakumar V."/>
            <person name="Bidwell S."/>
            <person name="Rosen B."/>
            <person name="Chan A."/>
            <person name="Zhou S."/>
            <person name="Gentzbittel L."/>
            <person name="Childs K.L."/>
            <person name="Yandell M."/>
            <person name="Gundlach H."/>
            <person name="Mayer K.F."/>
            <person name="Schwartz D.C."/>
            <person name="Town C.D."/>
        </authorList>
    </citation>
    <scope>GENOME REANNOTATION</scope>
    <source>
        <strain evidence="3 4">cv. Jemalong A17</strain>
    </source>
</reference>
<evidence type="ECO:0000313" key="2">
    <source>
        <dbReference type="EMBL" id="AES75167.2"/>
    </source>
</evidence>
<gene>
    <name evidence="2" type="ordered locus">MTR_6g029210</name>
</gene>
<feature type="compositionally biased region" description="Basic residues" evidence="1">
    <location>
        <begin position="10"/>
        <end position="19"/>
    </location>
</feature>
<dbReference type="EnsemblPlants" id="AES75167">
    <property type="protein sequence ID" value="AES75167"/>
    <property type="gene ID" value="MTR_6g029210"/>
</dbReference>
<accession>A0A0C3VUW9</accession>
<proteinExistence type="predicted"/>
<dbReference type="AlphaFoldDB" id="G7KPL0"/>
<name>G7KPL0_MEDTR</name>
<evidence type="ECO:0000256" key="1">
    <source>
        <dbReference type="SAM" id="MobiDB-lite"/>
    </source>
</evidence>
<evidence type="ECO:0000313" key="3">
    <source>
        <dbReference type="EnsemblPlants" id="AES75167"/>
    </source>
</evidence>
<sequence>MIKKWNGERKMKKRQKKGRKINEREKLNHDKVISGREGDETEMSRKSMGIKVAMTINKSQSISSNTNILIWSIICCNFKSDLKKRFEDIINKEDGGDDTVTSNVLYRQVFRNV</sequence>